<dbReference type="Proteomes" id="UP001139286">
    <property type="component" value="Unassembled WGS sequence"/>
</dbReference>
<organism evidence="3 4">
    <name type="scientific">Neotamlana sargassicola</name>
    <dbReference type="NCBI Taxonomy" id="2883125"/>
    <lineage>
        <taxon>Bacteria</taxon>
        <taxon>Pseudomonadati</taxon>
        <taxon>Bacteroidota</taxon>
        <taxon>Flavobacteriia</taxon>
        <taxon>Flavobacteriales</taxon>
        <taxon>Flavobacteriaceae</taxon>
        <taxon>Neotamlana</taxon>
    </lineage>
</organism>
<evidence type="ECO:0000256" key="2">
    <source>
        <dbReference type="SAM" id="Phobius"/>
    </source>
</evidence>
<evidence type="ECO:0000313" key="4">
    <source>
        <dbReference type="Proteomes" id="UP001139286"/>
    </source>
</evidence>
<protein>
    <submittedName>
        <fullName evidence="3">Uncharacterized protein</fullName>
    </submittedName>
</protein>
<feature type="coiled-coil region" evidence="1">
    <location>
        <begin position="46"/>
        <end position="98"/>
    </location>
</feature>
<proteinExistence type="predicted"/>
<keyword evidence="2" id="KW-0472">Membrane</keyword>
<accession>A0A9X1I8C3</accession>
<keyword evidence="2" id="KW-0812">Transmembrane</keyword>
<dbReference type="EMBL" id="JAJAPX010000003">
    <property type="protein sequence ID" value="MCB4808224.1"/>
    <property type="molecule type" value="Genomic_DNA"/>
</dbReference>
<keyword evidence="4" id="KW-1185">Reference proteome</keyword>
<dbReference type="AlphaFoldDB" id="A0A9X1I8C3"/>
<feature type="transmembrane region" description="Helical" evidence="2">
    <location>
        <begin position="6"/>
        <end position="25"/>
    </location>
</feature>
<keyword evidence="1" id="KW-0175">Coiled coil</keyword>
<reference evidence="3" key="1">
    <citation type="submission" date="2021-10" db="EMBL/GenBank/DDBJ databases">
        <title>Tamlana sargassums sp. nov., and Tamlana laminarinivorans sp. nov., two new bacteria isolated from the brown alga.</title>
        <authorList>
            <person name="Li J."/>
        </authorList>
    </citation>
    <scope>NUCLEOTIDE SEQUENCE</scope>
    <source>
        <strain evidence="3">62-3</strain>
    </source>
</reference>
<gene>
    <name evidence="3" type="ORF">LG651_08160</name>
</gene>
<evidence type="ECO:0000256" key="1">
    <source>
        <dbReference type="SAM" id="Coils"/>
    </source>
</evidence>
<name>A0A9X1I8C3_9FLAO</name>
<evidence type="ECO:0000313" key="3">
    <source>
        <dbReference type="EMBL" id="MCB4808224.1"/>
    </source>
</evidence>
<keyword evidence="2" id="KW-1133">Transmembrane helix</keyword>
<sequence>MSNKSNFPYKTLIWALVTLIALFLFKNQFKKDSNNTSELNIMGVTIKTNDKNAQRLKDSLNRYKTEVDKTITDLTNQLSENESDIKQLVLNNADLKKQITSCTGEKVEQTPVFVGTDIIKMLKKNNELKAKTNEIKKVDILSYKK</sequence>
<comment type="caution">
    <text evidence="3">The sequence shown here is derived from an EMBL/GenBank/DDBJ whole genome shotgun (WGS) entry which is preliminary data.</text>
</comment>
<dbReference type="RefSeq" id="WP_226695646.1">
    <property type="nucleotide sequence ID" value="NZ_JAJAPX010000003.1"/>
</dbReference>